<comment type="caution">
    <text evidence="15">The sequence shown here is derived from an EMBL/GenBank/DDBJ whole genome shotgun (WGS) entry which is preliminary data.</text>
</comment>
<comment type="subunit">
    <text evidence="12">Homotetramer.</text>
</comment>
<comment type="function">
    <text evidence="12">Catalyzes the conversion of 4-hydroxy-tetrahydrodipicolinate (HTPA) to tetrahydrodipicolinate.</text>
</comment>
<evidence type="ECO:0000256" key="11">
    <source>
        <dbReference type="ARBA" id="ARBA00049396"/>
    </source>
</evidence>
<dbReference type="SUPFAM" id="SSF51735">
    <property type="entry name" value="NAD(P)-binding Rossmann-fold domains"/>
    <property type="match status" value="1"/>
</dbReference>
<dbReference type="Gene3D" id="3.40.50.720">
    <property type="entry name" value="NAD(P)-binding Rossmann-like Domain"/>
    <property type="match status" value="1"/>
</dbReference>
<evidence type="ECO:0000256" key="1">
    <source>
        <dbReference type="ARBA" id="ARBA00006642"/>
    </source>
</evidence>
<comment type="pathway">
    <text evidence="8 12">Amino-acid biosynthesis; L-lysine biosynthesis via DAP pathway; (S)-tetrahydrodipicolinate from L-aspartate: step 4/4.</text>
</comment>
<feature type="domain" description="Dihydrodipicolinate reductase N-terminal" evidence="13">
    <location>
        <begin position="3"/>
        <end position="126"/>
    </location>
</feature>
<dbReference type="GO" id="GO:0009089">
    <property type="term" value="P:lysine biosynthetic process via diaminopimelate"/>
    <property type="evidence" value="ECO:0007669"/>
    <property type="project" value="UniProtKB-UniRule"/>
</dbReference>
<dbReference type="Pfam" id="PF05173">
    <property type="entry name" value="DapB_C"/>
    <property type="match status" value="1"/>
</dbReference>
<feature type="active site" description="Proton donor/acceptor" evidence="12">
    <location>
        <position position="155"/>
    </location>
</feature>
<sequence length="264" mass="28527">MLKLCVAGAAGRMGMAVIREALAKNHQIIGAVEAEGNPFIGRTLRELGICDSDTLIVGSDKIIEAARVADVYVTFTAPVAEVQNIPAVGKLGKRIVLGTTGFTEEQDRQLRDTVQGRIPVVFSPNFSVGVNILFKLAQALKSFPEEYTFSISEIHHTGKKDSPSGTAKKLGQIITEVRGYTQTVYGRKGISPRQPEELEIAALRAGGVPGIHDLIVAGSYEMLRIEHTAFSRSVFAQGAVLAAEWISHQIQPRIFSMEDVLGLS</sequence>
<comment type="subcellular location">
    <subcellularLocation>
        <location evidence="12">Cytoplasm</location>
    </subcellularLocation>
</comment>
<dbReference type="NCBIfam" id="TIGR00036">
    <property type="entry name" value="dapB"/>
    <property type="match status" value="1"/>
</dbReference>
<dbReference type="GO" id="GO:0016726">
    <property type="term" value="F:oxidoreductase activity, acting on CH or CH2 groups, NAD or NADP as acceptor"/>
    <property type="evidence" value="ECO:0007669"/>
    <property type="project" value="UniProtKB-UniRule"/>
</dbReference>
<dbReference type="GO" id="GO:0008839">
    <property type="term" value="F:4-hydroxy-tetrahydrodipicolinate reductase"/>
    <property type="evidence" value="ECO:0007669"/>
    <property type="project" value="UniProtKB-UniRule"/>
</dbReference>
<keyword evidence="3 12" id="KW-0521">NADP</keyword>
<dbReference type="InterPro" id="IPR036291">
    <property type="entry name" value="NAD(P)-bd_dom_sf"/>
</dbReference>
<gene>
    <name evidence="12" type="primary">dapB</name>
    <name evidence="15" type="ORF">AC478_03370</name>
</gene>
<feature type="binding site" evidence="12">
    <location>
        <position position="156"/>
    </location>
    <ligand>
        <name>(S)-2,3,4,5-tetrahydrodipicolinate</name>
        <dbReference type="ChEBI" id="CHEBI:16845"/>
    </ligand>
</feature>
<dbReference type="SUPFAM" id="SSF55347">
    <property type="entry name" value="Glyceraldehyde-3-phosphate dehydrogenase-like, C-terminal domain"/>
    <property type="match status" value="1"/>
</dbReference>
<dbReference type="HAMAP" id="MF_00102">
    <property type="entry name" value="DapB"/>
    <property type="match status" value="1"/>
</dbReference>
<dbReference type="InterPro" id="IPR022663">
    <property type="entry name" value="DapB_C"/>
</dbReference>
<keyword evidence="12" id="KW-0963">Cytoplasm</keyword>
<evidence type="ECO:0000256" key="3">
    <source>
        <dbReference type="ARBA" id="ARBA00022857"/>
    </source>
</evidence>
<keyword evidence="5 12" id="KW-0560">Oxidoreductase</keyword>
<keyword evidence="6 12" id="KW-0520">NAD</keyword>
<evidence type="ECO:0000256" key="5">
    <source>
        <dbReference type="ARBA" id="ARBA00023002"/>
    </source>
</evidence>
<keyword evidence="2 12" id="KW-0028">Amino-acid biosynthesis</keyword>
<evidence type="ECO:0000256" key="9">
    <source>
        <dbReference type="ARBA" id="ARBA00038983"/>
    </source>
</evidence>
<keyword evidence="7 12" id="KW-0457">Lysine biosynthesis</keyword>
<dbReference type="InterPro" id="IPR023940">
    <property type="entry name" value="DHDPR_bac"/>
</dbReference>
<comment type="caution">
    <text evidence="12">Lacks conserved residue(s) required for the propagation of feature annotation.</text>
</comment>
<dbReference type="GO" id="GO:0050661">
    <property type="term" value="F:NADP binding"/>
    <property type="evidence" value="ECO:0007669"/>
    <property type="project" value="UniProtKB-UniRule"/>
</dbReference>
<evidence type="ECO:0000313" key="15">
    <source>
        <dbReference type="EMBL" id="KON31043.1"/>
    </source>
</evidence>
<evidence type="ECO:0000259" key="13">
    <source>
        <dbReference type="Pfam" id="PF01113"/>
    </source>
</evidence>
<dbReference type="UniPathway" id="UPA00034">
    <property type="reaction ID" value="UER00018"/>
</dbReference>
<dbReference type="Pfam" id="PF01113">
    <property type="entry name" value="DapB_N"/>
    <property type="match status" value="1"/>
</dbReference>
<reference evidence="16" key="1">
    <citation type="submission" date="2015-06" db="EMBL/GenBank/DDBJ databases">
        <title>New insights into the roles of widespread benthic archaea in carbon and nitrogen cycling.</title>
        <authorList>
            <person name="Lazar C.S."/>
            <person name="Baker B.J."/>
            <person name="Seitz K.W."/>
            <person name="Hyde A.S."/>
            <person name="Dick G.J."/>
            <person name="Hinrichs K.-U."/>
            <person name="Teske A.P."/>
        </authorList>
    </citation>
    <scope>NUCLEOTIDE SEQUENCE [LARGE SCALE GENOMIC DNA]</scope>
</reference>
<evidence type="ECO:0000256" key="2">
    <source>
        <dbReference type="ARBA" id="ARBA00022605"/>
    </source>
</evidence>
<feature type="binding site" evidence="12">
    <location>
        <begin position="8"/>
        <end position="13"/>
    </location>
    <ligand>
        <name>NAD(+)</name>
        <dbReference type="ChEBI" id="CHEBI:57540"/>
    </ligand>
</feature>
<comment type="catalytic activity">
    <reaction evidence="10 12">
        <text>(S)-2,3,4,5-tetrahydrodipicolinate + NADP(+) + H2O = (2S,4S)-4-hydroxy-2,3,4,5-tetrahydrodipicolinate + NADPH + H(+)</text>
        <dbReference type="Rhea" id="RHEA:35331"/>
        <dbReference type="ChEBI" id="CHEBI:15377"/>
        <dbReference type="ChEBI" id="CHEBI:15378"/>
        <dbReference type="ChEBI" id="CHEBI:16845"/>
        <dbReference type="ChEBI" id="CHEBI:57783"/>
        <dbReference type="ChEBI" id="CHEBI:58349"/>
        <dbReference type="ChEBI" id="CHEBI:67139"/>
        <dbReference type="EC" id="1.17.1.8"/>
    </reaction>
</comment>
<evidence type="ECO:0000256" key="6">
    <source>
        <dbReference type="ARBA" id="ARBA00023027"/>
    </source>
</evidence>
<feature type="binding site" evidence="12">
    <location>
        <begin position="123"/>
        <end position="126"/>
    </location>
    <ligand>
        <name>NAD(+)</name>
        <dbReference type="ChEBI" id="CHEBI:57540"/>
    </ligand>
</feature>
<feature type="binding site" evidence="12">
    <location>
        <begin position="165"/>
        <end position="166"/>
    </location>
    <ligand>
        <name>(S)-2,3,4,5-tetrahydrodipicolinate</name>
        <dbReference type="ChEBI" id="CHEBI:16845"/>
    </ligand>
</feature>
<dbReference type="PANTHER" id="PTHR20836">
    <property type="entry name" value="DIHYDRODIPICOLINATE REDUCTASE"/>
    <property type="match status" value="1"/>
</dbReference>
<organism evidence="15 16">
    <name type="scientific">miscellaneous Crenarchaeota group-1 archaeon SG8-32-3</name>
    <dbReference type="NCBI Taxonomy" id="1685125"/>
    <lineage>
        <taxon>Archaea</taxon>
        <taxon>Candidatus Bathyarchaeota</taxon>
        <taxon>MCG-1</taxon>
    </lineage>
</organism>
<proteinExistence type="inferred from homology"/>
<accession>A0A0M0BR44</accession>
<evidence type="ECO:0000256" key="8">
    <source>
        <dbReference type="ARBA" id="ARBA00037922"/>
    </source>
</evidence>
<dbReference type="PANTHER" id="PTHR20836:SF0">
    <property type="entry name" value="4-HYDROXY-TETRAHYDRODIPICOLINATE REDUCTASE 1, CHLOROPLASTIC-RELATED"/>
    <property type="match status" value="1"/>
</dbReference>
<dbReference type="EC" id="1.17.1.8" evidence="9 12"/>
<dbReference type="AlphaFoldDB" id="A0A0M0BR44"/>
<dbReference type="PIRSF" id="PIRSF000161">
    <property type="entry name" value="DHPR"/>
    <property type="match status" value="1"/>
</dbReference>
<evidence type="ECO:0000256" key="12">
    <source>
        <dbReference type="HAMAP-Rule" id="MF_00102"/>
    </source>
</evidence>
<keyword evidence="4 12" id="KW-0220">Diaminopimelate biosynthesis</keyword>
<evidence type="ECO:0000256" key="10">
    <source>
        <dbReference type="ARBA" id="ARBA00049080"/>
    </source>
</evidence>
<dbReference type="CDD" id="cd02274">
    <property type="entry name" value="DHDPR_N"/>
    <property type="match status" value="1"/>
</dbReference>
<dbReference type="Proteomes" id="UP000054016">
    <property type="component" value="Unassembled WGS sequence"/>
</dbReference>
<dbReference type="PATRIC" id="fig|1685125.3.peg.802"/>
<dbReference type="EMBL" id="LFWV01000044">
    <property type="protein sequence ID" value="KON31043.1"/>
    <property type="molecule type" value="Genomic_DNA"/>
</dbReference>
<feature type="binding site" evidence="12">
    <location>
        <position position="33"/>
    </location>
    <ligand>
        <name>NAD(+)</name>
        <dbReference type="ChEBI" id="CHEBI:57540"/>
    </ligand>
</feature>
<dbReference type="GO" id="GO:0051287">
    <property type="term" value="F:NAD binding"/>
    <property type="evidence" value="ECO:0007669"/>
    <property type="project" value="UniProtKB-UniRule"/>
</dbReference>
<evidence type="ECO:0000259" key="14">
    <source>
        <dbReference type="Pfam" id="PF05173"/>
    </source>
</evidence>
<name>A0A0M0BR44_9ARCH</name>
<dbReference type="InterPro" id="IPR000846">
    <property type="entry name" value="DapB_N"/>
</dbReference>
<feature type="active site" description="Proton donor" evidence="12">
    <location>
        <position position="159"/>
    </location>
</feature>
<comment type="similarity">
    <text evidence="1 12">Belongs to the DapB family.</text>
</comment>
<evidence type="ECO:0000313" key="16">
    <source>
        <dbReference type="Proteomes" id="UP000054016"/>
    </source>
</evidence>
<evidence type="ECO:0000256" key="7">
    <source>
        <dbReference type="ARBA" id="ARBA00023154"/>
    </source>
</evidence>
<protein>
    <recommendedName>
        <fullName evidence="9 12">4-hydroxy-tetrahydrodipicolinate reductase</fullName>
        <shortName evidence="12">HTPA reductase</shortName>
        <ecNumber evidence="9 12">1.17.1.8</ecNumber>
    </recommendedName>
</protein>
<evidence type="ECO:0000256" key="4">
    <source>
        <dbReference type="ARBA" id="ARBA00022915"/>
    </source>
</evidence>
<feature type="domain" description="Dihydrodipicolinate reductase C-terminal" evidence="14">
    <location>
        <begin position="129"/>
        <end position="261"/>
    </location>
</feature>
<comment type="caution">
    <text evidence="12">Was originally thought to be a dihydrodipicolinate reductase (DHDPR), catalyzing the conversion of dihydrodipicolinate to tetrahydrodipicolinate. However, it was shown in E.coli that the substrate of the enzymatic reaction is not dihydrodipicolinate (DHDP) but in fact (2S,4S)-4-hydroxy-2,3,4,5-tetrahydrodipicolinic acid (HTPA), the product released by the DapA-catalyzed reaction.</text>
</comment>
<dbReference type="Gene3D" id="3.30.360.10">
    <property type="entry name" value="Dihydrodipicolinate Reductase, domain 2"/>
    <property type="match status" value="1"/>
</dbReference>
<feature type="binding site" evidence="12">
    <location>
        <begin position="98"/>
        <end position="100"/>
    </location>
    <ligand>
        <name>NAD(+)</name>
        <dbReference type="ChEBI" id="CHEBI:57540"/>
    </ligand>
</feature>
<comment type="catalytic activity">
    <reaction evidence="11 12">
        <text>(S)-2,3,4,5-tetrahydrodipicolinate + NAD(+) + H2O = (2S,4S)-4-hydroxy-2,3,4,5-tetrahydrodipicolinate + NADH + H(+)</text>
        <dbReference type="Rhea" id="RHEA:35323"/>
        <dbReference type="ChEBI" id="CHEBI:15377"/>
        <dbReference type="ChEBI" id="CHEBI:15378"/>
        <dbReference type="ChEBI" id="CHEBI:16845"/>
        <dbReference type="ChEBI" id="CHEBI:57540"/>
        <dbReference type="ChEBI" id="CHEBI:57945"/>
        <dbReference type="ChEBI" id="CHEBI:67139"/>
        <dbReference type="EC" id="1.17.1.8"/>
    </reaction>
</comment>
<dbReference type="GO" id="GO:0005737">
    <property type="term" value="C:cytoplasm"/>
    <property type="evidence" value="ECO:0007669"/>
    <property type="project" value="UniProtKB-SubCell"/>
</dbReference>
<dbReference type="GO" id="GO:0019877">
    <property type="term" value="P:diaminopimelate biosynthetic process"/>
    <property type="evidence" value="ECO:0007669"/>
    <property type="project" value="UniProtKB-UniRule"/>
</dbReference>